<dbReference type="EMBL" id="BMEM01000003">
    <property type="protein sequence ID" value="GGF53365.1"/>
    <property type="molecule type" value="Genomic_DNA"/>
</dbReference>
<dbReference type="InterPro" id="IPR051144">
    <property type="entry name" value="Formin_homology_domain"/>
</dbReference>
<comment type="caution">
    <text evidence="2">The sequence shown here is derived from an EMBL/GenBank/DDBJ whole genome shotgun (WGS) entry which is preliminary data.</text>
</comment>
<feature type="compositionally biased region" description="Pro residues" evidence="1">
    <location>
        <begin position="415"/>
        <end position="470"/>
    </location>
</feature>
<feature type="compositionally biased region" description="Basic and acidic residues" evidence="1">
    <location>
        <begin position="472"/>
        <end position="482"/>
    </location>
</feature>
<dbReference type="Proteomes" id="UP000605670">
    <property type="component" value="Unassembled WGS sequence"/>
</dbReference>
<feature type="region of interest" description="Disordered" evidence="1">
    <location>
        <begin position="66"/>
        <end position="91"/>
    </location>
</feature>
<feature type="region of interest" description="Disordered" evidence="1">
    <location>
        <begin position="407"/>
        <end position="483"/>
    </location>
</feature>
<dbReference type="PANTHER" id="PTHR45733:SF8">
    <property type="entry name" value="FORMIN-J"/>
    <property type="match status" value="1"/>
</dbReference>
<evidence type="ECO:0000313" key="2">
    <source>
        <dbReference type="EMBL" id="GGF53365.1"/>
    </source>
</evidence>
<evidence type="ECO:0008006" key="4">
    <source>
        <dbReference type="Google" id="ProtNLM"/>
    </source>
</evidence>
<dbReference type="AlphaFoldDB" id="A0A917BR57"/>
<evidence type="ECO:0000256" key="1">
    <source>
        <dbReference type="SAM" id="MobiDB-lite"/>
    </source>
</evidence>
<accession>A0A917BR57</accession>
<reference evidence="2" key="1">
    <citation type="journal article" date="2014" name="Int. J. Syst. Evol. Microbiol.">
        <title>Complete genome sequence of Corynebacterium casei LMG S-19264T (=DSM 44701T), isolated from a smear-ripened cheese.</title>
        <authorList>
            <consortium name="US DOE Joint Genome Institute (JGI-PGF)"/>
            <person name="Walter F."/>
            <person name="Albersmeier A."/>
            <person name="Kalinowski J."/>
            <person name="Ruckert C."/>
        </authorList>
    </citation>
    <scope>NUCLEOTIDE SEQUENCE</scope>
    <source>
        <strain evidence="2">CGMCC 1.12160</strain>
    </source>
</reference>
<keyword evidence="3" id="KW-1185">Reference proteome</keyword>
<proteinExistence type="predicted"/>
<feature type="compositionally biased region" description="Polar residues" evidence="1">
    <location>
        <begin position="673"/>
        <end position="683"/>
    </location>
</feature>
<organism evidence="2 3">
    <name type="scientific">Ornithinimicrobium tianjinense</name>
    <dbReference type="NCBI Taxonomy" id="1195761"/>
    <lineage>
        <taxon>Bacteria</taxon>
        <taxon>Bacillati</taxon>
        <taxon>Actinomycetota</taxon>
        <taxon>Actinomycetes</taxon>
        <taxon>Micrococcales</taxon>
        <taxon>Ornithinimicrobiaceae</taxon>
        <taxon>Ornithinimicrobium</taxon>
    </lineage>
</organism>
<feature type="region of interest" description="Disordered" evidence="1">
    <location>
        <begin position="664"/>
        <end position="716"/>
    </location>
</feature>
<feature type="compositionally biased region" description="Basic and acidic residues" evidence="1">
    <location>
        <begin position="73"/>
        <end position="85"/>
    </location>
</feature>
<sequence length="716" mass="77680">MWWDVRAEGREVAMAWLGSERVCSGRHPGYGVAIGRRASVGGALEQAFDDQLAAEMAAQRMREAVRRAMQGQGEHESPPLDKAAADGRTATDPSVTRLRAVGAARACEDARLLEAVREVHAAVRLRVLEHKDLYGVTLTRTQERAVAAEVRRLAVAEVEVALGFTVTEAQQAVGVATDDPDLLVLVLGALRRGETSWAMVRAFWRRCAALTTDQRMLVALALFGTDRALAAQERLDPDGELRAGPWARSDFDAALAREATACEGADVAGERERRRRAYARRRAWVRVHDDGTATLGVNGPAISVVALGQRIERAARVLRKAGDARTLDQLRCDLTIALLLYGTIPFRPSTEPCDGTAEVDALVDDALAPDDLERLATILNGQPTVHAQVVVPVDDLRRGQAYCPGCASQLVPDSESPPHPPPPAPSPPSSSPPRPSPPPPSSPPPPPPPSSPPPPPPSSPPPPPTPPSWPPGRDDAPGRGRVAEVLGPHPFFLTPGHARELVLRPGTTLFRLLTDRPDGRLVERSIGAYRPDADMRRQVVAADVYSRAPGPRTGPHAGELDHVVPYGWAGGQTSEINLALLARRPHQFKTAGYWHLGLDARRDLTVRTVLGQVVTGRVHDYRQYTHVRDGDDLEDAVRRIREAEGTEEQRDVANARVRDLLARDPHLRHATPRTRSTFITLTHTGEDGERHPGAGPRRGRPDERTRESGQGQAGAS</sequence>
<evidence type="ECO:0000313" key="3">
    <source>
        <dbReference type="Proteomes" id="UP000605670"/>
    </source>
</evidence>
<name>A0A917BR57_9MICO</name>
<protein>
    <recommendedName>
        <fullName evidence="4">HNH endonuclease</fullName>
    </recommendedName>
</protein>
<dbReference type="PANTHER" id="PTHR45733">
    <property type="entry name" value="FORMIN-J"/>
    <property type="match status" value="1"/>
</dbReference>
<dbReference type="PRINTS" id="PR01217">
    <property type="entry name" value="PRICHEXTENSN"/>
</dbReference>
<gene>
    <name evidence="2" type="ORF">GCM10011366_21420</name>
</gene>
<reference evidence="2" key="2">
    <citation type="submission" date="2020-09" db="EMBL/GenBank/DDBJ databases">
        <authorList>
            <person name="Sun Q."/>
            <person name="Zhou Y."/>
        </authorList>
    </citation>
    <scope>NUCLEOTIDE SEQUENCE</scope>
    <source>
        <strain evidence="2">CGMCC 1.12160</strain>
    </source>
</reference>